<evidence type="ECO:0000313" key="3">
    <source>
        <dbReference type="Proteomes" id="UP000294535"/>
    </source>
</evidence>
<gene>
    <name evidence="2" type="ORF">DFQ04_0693</name>
</gene>
<organism evidence="2 3">
    <name type="scientific">Algoriphagus boseongensis</name>
    <dbReference type="NCBI Taxonomy" id="1442587"/>
    <lineage>
        <taxon>Bacteria</taxon>
        <taxon>Pseudomonadati</taxon>
        <taxon>Bacteroidota</taxon>
        <taxon>Cytophagia</taxon>
        <taxon>Cytophagales</taxon>
        <taxon>Cyclobacteriaceae</taxon>
        <taxon>Algoriphagus</taxon>
    </lineage>
</organism>
<accession>A0A4R6TAA6</accession>
<dbReference type="Proteomes" id="UP000294535">
    <property type="component" value="Unassembled WGS sequence"/>
</dbReference>
<keyword evidence="1" id="KW-0812">Transmembrane</keyword>
<keyword evidence="1" id="KW-1133">Transmembrane helix</keyword>
<evidence type="ECO:0000313" key="2">
    <source>
        <dbReference type="EMBL" id="TDQ18882.1"/>
    </source>
</evidence>
<dbReference type="EMBL" id="SNYF01000005">
    <property type="protein sequence ID" value="TDQ18882.1"/>
    <property type="molecule type" value="Genomic_DNA"/>
</dbReference>
<evidence type="ECO:0000256" key="1">
    <source>
        <dbReference type="SAM" id="Phobius"/>
    </source>
</evidence>
<keyword evidence="1" id="KW-0472">Membrane</keyword>
<reference evidence="2 3" key="1">
    <citation type="submission" date="2019-03" db="EMBL/GenBank/DDBJ databases">
        <title>Genomic Encyclopedia of Type Strains, Phase III (KMG-III): the genomes of soil and plant-associated and newly described type strains.</title>
        <authorList>
            <person name="Whitman W."/>
        </authorList>
    </citation>
    <scope>NUCLEOTIDE SEQUENCE [LARGE SCALE GENOMIC DNA]</scope>
    <source>
        <strain evidence="2 3">CECT 8446</strain>
    </source>
</reference>
<dbReference type="AlphaFoldDB" id="A0A4R6TAA6"/>
<sequence>MYKSPTNSKFSLTFFKSKLGLTLAFIMLLLSGQISIAQENIPPQYDAFRKNTFHGGLGFGGLIVTATLNYERMVTQHLDKKVSATFVKVGFGTYGSIDGSGQYLIPQYGFLTGSKANHLEVSVGPNFTLNGDLNLPVSANVGYRRQKPGKPFLIRTGVALPEAIYFGMGLSF</sequence>
<dbReference type="RefSeq" id="WP_133552694.1">
    <property type="nucleotide sequence ID" value="NZ_SNYF01000005.1"/>
</dbReference>
<keyword evidence="3" id="KW-1185">Reference proteome</keyword>
<feature type="transmembrane region" description="Helical" evidence="1">
    <location>
        <begin position="53"/>
        <end position="70"/>
    </location>
</feature>
<proteinExistence type="predicted"/>
<evidence type="ECO:0008006" key="4">
    <source>
        <dbReference type="Google" id="ProtNLM"/>
    </source>
</evidence>
<comment type="caution">
    <text evidence="2">The sequence shown here is derived from an EMBL/GenBank/DDBJ whole genome shotgun (WGS) entry which is preliminary data.</text>
</comment>
<name>A0A4R6TAA6_9BACT</name>
<dbReference type="OrthoDB" id="1467833at2"/>
<protein>
    <recommendedName>
        <fullName evidence="4">Outer membrane protein with beta-barrel domain</fullName>
    </recommendedName>
</protein>